<evidence type="ECO:0000313" key="1">
    <source>
        <dbReference type="EMBL" id="JAD72947.1"/>
    </source>
</evidence>
<proteinExistence type="predicted"/>
<reference evidence="1" key="1">
    <citation type="submission" date="2014-09" db="EMBL/GenBank/DDBJ databases">
        <authorList>
            <person name="Magalhaes I.L.F."/>
            <person name="Oliveira U."/>
            <person name="Santos F.R."/>
            <person name="Vidigal T.H.D.A."/>
            <person name="Brescovit A.D."/>
            <person name="Santos A.J."/>
        </authorList>
    </citation>
    <scope>NUCLEOTIDE SEQUENCE</scope>
    <source>
        <tissue evidence="1">Shoot tissue taken approximately 20 cm above the soil surface</tissue>
    </source>
</reference>
<sequence length="31" mass="3717">MAKLSYFLSYSNHLFLHWDPPTEMCRLELAC</sequence>
<protein>
    <submittedName>
        <fullName evidence="1">Uncharacterized protein</fullName>
    </submittedName>
</protein>
<organism evidence="1">
    <name type="scientific">Arundo donax</name>
    <name type="common">Giant reed</name>
    <name type="synonym">Donax arundinaceus</name>
    <dbReference type="NCBI Taxonomy" id="35708"/>
    <lineage>
        <taxon>Eukaryota</taxon>
        <taxon>Viridiplantae</taxon>
        <taxon>Streptophyta</taxon>
        <taxon>Embryophyta</taxon>
        <taxon>Tracheophyta</taxon>
        <taxon>Spermatophyta</taxon>
        <taxon>Magnoliopsida</taxon>
        <taxon>Liliopsida</taxon>
        <taxon>Poales</taxon>
        <taxon>Poaceae</taxon>
        <taxon>PACMAD clade</taxon>
        <taxon>Arundinoideae</taxon>
        <taxon>Arundineae</taxon>
        <taxon>Arundo</taxon>
    </lineage>
</organism>
<reference evidence="1" key="2">
    <citation type="journal article" date="2015" name="Data Brief">
        <title>Shoot transcriptome of the giant reed, Arundo donax.</title>
        <authorList>
            <person name="Barrero R.A."/>
            <person name="Guerrero F.D."/>
            <person name="Moolhuijzen P."/>
            <person name="Goolsby J.A."/>
            <person name="Tidwell J."/>
            <person name="Bellgard S.E."/>
            <person name="Bellgard M.I."/>
        </authorList>
    </citation>
    <scope>NUCLEOTIDE SEQUENCE</scope>
    <source>
        <tissue evidence="1">Shoot tissue taken approximately 20 cm above the soil surface</tissue>
    </source>
</reference>
<dbReference type="AlphaFoldDB" id="A0A0A9LF30"/>
<accession>A0A0A9LF30</accession>
<name>A0A0A9LF30_ARUDO</name>
<dbReference type="EMBL" id="GBRH01224948">
    <property type="protein sequence ID" value="JAD72947.1"/>
    <property type="molecule type" value="Transcribed_RNA"/>
</dbReference>